<gene>
    <name evidence="1" type="ORF">SCALOS_LOCUS7822</name>
</gene>
<organism evidence="1 2">
    <name type="scientific">Scutellospora calospora</name>
    <dbReference type="NCBI Taxonomy" id="85575"/>
    <lineage>
        <taxon>Eukaryota</taxon>
        <taxon>Fungi</taxon>
        <taxon>Fungi incertae sedis</taxon>
        <taxon>Mucoromycota</taxon>
        <taxon>Glomeromycotina</taxon>
        <taxon>Glomeromycetes</taxon>
        <taxon>Diversisporales</taxon>
        <taxon>Gigasporaceae</taxon>
        <taxon>Scutellospora</taxon>
    </lineage>
</organism>
<evidence type="ECO:0000313" key="1">
    <source>
        <dbReference type="EMBL" id="CAG8626504.1"/>
    </source>
</evidence>
<sequence length="94" mass="10867">PELVYLTSDLGKILGKFNSSIQGCKLIIMNKAGMLSEEWHKLNDHLKSLITEDYISVEHKGLENQECDHFLRFIVLNNHNTLIRLSKEIVVLYI</sequence>
<accession>A0ACA9N3T9</accession>
<comment type="caution">
    <text evidence="1">The sequence shown here is derived from an EMBL/GenBank/DDBJ whole genome shotgun (WGS) entry which is preliminary data.</text>
</comment>
<dbReference type="EMBL" id="CAJVPM010018775">
    <property type="protein sequence ID" value="CAG8626504.1"/>
    <property type="molecule type" value="Genomic_DNA"/>
</dbReference>
<protein>
    <submittedName>
        <fullName evidence="1">11420_t:CDS:1</fullName>
    </submittedName>
</protein>
<dbReference type="Proteomes" id="UP000789860">
    <property type="component" value="Unassembled WGS sequence"/>
</dbReference>
<evidence type="ECO:0000313" key="2">
    <source>
        <dbReference type="Proteomes" id="UP000789860"/>
    </source>
</evidence>
<feature type="non-terminal residue" evidence="1">
    <location>
        <position position="1"/>
    </location>
</feature>
<name>A0ACA9N3T9_9GLOM</name>
<proteinExistence type="predicted"/>
<reference evidence="1" key="1">
    <citation type="submission" date="2021-06" db="EMBL/GenBank/DDBJ databases">
        <authorList>
            <person name="Kallberg Y."/>
            <person name="Tangrot J."/>
            <person name="Rosling A."/>
        </authorList>
    </citation>
    <scope>NUCLEOTIDE SEQUENCE</scope>
    <source>
        <strain evidence="1">AU212A</strain>
    </source>
</reference>
<keyword evidence="2" id="KW-1185">Reference proteome</keyword>